<accession>A0A4V5NHX9</accession>
<feature type="region of interest" description="Disordered" evidence="1">
    <location>
        <begin position="1"/>
        <end position="80"/>
    </location>
</feature>
<dbReference type="EMBL" id="NAJN01000077">
    <property type="protein sequence ID" value="TKA79949.1"/>
    <property type="molecule type" value="Genomic_DNA"/>
</dbReference>
<feature type="compositionally biased region" description="Polar residues" evidence="1">
    <location>
        <begin position="24"/>
        <end position="35"/>
    </location>
</feature>
<reference evidence="2 3" key="1">
    <citation type="submission" date="2017-03" db="EMBL/GenBank/DDBJ databases">
        <title>Genomes of endolithic fungi from Antarctica.</title>
        <authorList>
            <person name="Coleine C."/>
            <person name="Masonjones S."/>
            <person name="Stajich J.E."/>
        </authorList>
    </citation>
    <scope>NUCLEOTIDE SEQUENCE [LARGE SCALE GENOMIC DNA]</scope>
    <source>
        <strain evidence="2 3">CCFEE 5187</strain>
    </source>
</reference>
<sequence>MSTNTNGFAQAQLQQDHPGASDSAHPSNAAPSNGTAPKKRRASNGPSSSRGVANLTPEQLAKKRANDREAQRAIRERTRNQIETLEKRIKELESQQPYQELQIVLRQRDDALRENEEIRSRLQGVMGVLSPLLGGGVQGLDELAAAAHPRSPLPLPQQTLDVQPQHRNRSQEPDPRNPPQLQPQNGPYFQQPTSSMSETSSAHPDGPSSAGHTPNARQYQFPGIPPTSNIRGGWSPPSDLADHQNPFDQQRNNLLNGLSLELSGERLALGFLLDHNQKTGKHLSGLAPQAQMIAPRASTPGSLVSTSTQPPYYRTTSGQHPPPQAPLPCDPRLSLGPLYSFLPRTVDPTCPLDSLLLDFLAERRQRAADGVTTSSLVGPAYPSISSLLNPDRSVYSHPLSKVFTDILSKFPDLSDLPEQVAVLYVMFLFMRWNVAPTAENYDRLPPWMKPSERQLTWPHPAWIDHLPWPSMRDKISEAHSQYPFDSFFVPYTTTLSLNWPYEPTDCLLTTAVSKDVVGEGEEELSINPVFERHLRNLENWSLGTAFRRAHPGLCEGVRIQDKERRHSR</sequence>
<dbReference type="InterPro" id="IPR021833">
    <property type="entry name" value="DUF3425"/>
</dbReference>
<evidence type="ECO:0000256" key="1">
    <source>
        <dbReference type="SAM" id="MobiDB-lite"/>
    </source>
</evidence>
<protein>
    <recommendedName>
        <fullName evidence="4">BZIP domain-containing protein</fullName>
    </recommendedName>
</protein>
<feature type="compositionally biased region" description="Basic and acidic residues" evidence="1">
    <location>
        <begin position="60"/>
        <end position="80"/>
    </location>
</feature>
<gene>
    <name evidence="2" type="ORF">B0A49_01279</name>
</gene>
<dbReference type="AlphaFoldDB" id="A0A4V5NHX9"/>
<organism evidence="2 3">
    <name type="scientific">Cryomyces minteri</name>
    <dbReference type="NCBI Taxonomy" id="331657"/>
    <lineage>
        <taxon>Eukaryota</taxon>
        <taxon>Fungi</taxon>
        <taxon>Dikarya</taxon>
        <taxon>Ascomycota</taxon>
        <taxon>Pezizomycotina</taxon>
        <taxon>Dothideomycetes</taxon>
        <taxon>Dothideomycetes incertae sedis</taxon>
        <taxon>Cryomyces</taxon>
    </lineage>
</organism>
<feature type="region of interest" description="Disordered" evidence="1">
    <location>
        <begin position="150"/>
        <end position="249"/>
    </location>
</feature>
<dbReference type="PANTHER" id="PTHR37012">
    <property type="entry name" value="B-ZIP TRANSCRIPTION FACTOR (EUROFUNG)-RELATED"/>
    <property type="match status" value="1"/>
</dbReference>
<dbReference type="Gene3D" id="1.20.5.170">
    <property type="match status" value="1"/>
</dbReference>
<dbReference type="Pfam" id="PF11905">
    <property type="entry name" value="DUF3425"/>
    <property type="match status" value="1"/>
</dbReference>
<name>A0A4V5NHX9_9PEZI</name>
<dbReference type="Proteomes" id="UP000308768">
    <property type="component" value="Unassembled WGS sequence"/>
</dbReference>
<dbReference type="CDD" id="cd14688">
    <property type="entry name" value="bZIP_YAP"/>
    <property type="match status" value="1"/>
</dbReference>
<feature type="compositionally biased region" description="Polar residues" evidence="1">
    <location>
        <begin position="299"/>
        <end position="319"/>
    </location>
</feature>
<feature type="compositionally biased region" description="Polar residues" evidence="1">
    <location>
        <begin position="1"/>
        <end position="15"/>
    </location>
</feature>
<comment type="caution">
    <text evidence="2">The sequence shown here is derived from an EMBL/GenBank/DDBJ whole genome shotgun (WGS) entry which is preliminary data.</text>
</comment>
<dbReference type="PANTHER" id="PTHR37012:SF2">
    <property type="entry name" value="BZIP DOMAIN-CONTAINING PROTEIN-RELATED"/>
    <property type="match status" value="1"/>
</dbReference>
<feature type="region of interest" description="Disordered" evidence="1">
    <location>
        <begin position="298"/>
        <end position="324"/>
    </location>
</feature>
<evidence type="ECO:0008006" key="4">
    <source>
        <dbReference type="Google" id="ProtNLM"/>
    </source>
</evidence>
<evidence type="ECO:0000313" key="3">
    <source>
        <dbReference type="Proteomes" id="UP000308768"/>
    </source>
</evidence>
<evidence type="ECO:0000313" key="2">
    <source>
        <dbReference type="EMBL" id="TKA79949.1"/>
    </source>
</evidence>
<keyword evidence="3" id="KW-1185">Reference proteome</keyword>
<feature type="compositionally biased region" description="Polar residues" evidence="1">
    <location>
        <begin position="182"/>
        <end position="202"/>
    </location>
</feature>
<dbReference type="OrthoDB" id="4161589at2759"/>
<proteinExistence type="predicted"/>